<dbReference type="PANTHER" id="PTHR42886">
    <property type="entry name" value="RE40534P-RELATED"/>
    <property type="match status" value="1"/>
</dbReference>
<accession>A0ABP1FAH9</accession>
<sequence length="283" mass="33151">MRQLRKLLKIIGITLAILLTGVYALFVYISSPNSDEKLLKKFEQAAIKPVIKYKTYRGFRYRTLNSIHNQELPTIIFVHGTIGSSSDFAKYMMDEDLLKKFNFISYDRIGYNYQDKNHVQESIAFERDLLDAIISTIPSKKIIIAGYSYGGPIALASKKQVEKIILFAPAVYSKVEPMPWLLNFYKWKITRWLVPKIWQEASKEKISHKSDLRKFENKWNNTPNTIVCIHGNEDWIVPYENSLYLKKHFSNKQFNLITLNNTGHDLIWSQFSQIKQQLLKQVY</sequence>
<gene>
    <name evidence="3" type="ORF">T190115A13A_30241</name>
</gene>
<dbReference type="RefSeq" id="WP_348739014.1">
    <property type="nucleotide sequence ID" value="NZ_CAXJRC010000033.1"/>
</dbReference>
<evidence type="ECO:0000313" key="3">
    <source>
        <dbReference type="EMBL" id="CAL2107395.1"/>
    </source>
</evidence>
<dbReference type="SUPFAM" id="SSF53474">
    <property type="entry name" value="alpha/beta-Hydrolases"/>
    <property type="match status" value="1"/>
</dbReference>
<evidence type="ECO:0000259" key="2">
    <source>
        <dbReference type="Pfam" id="PF00561"/>
    </source>
</evidence>
<organism evidence="3 4">
    <name type="scientific">Tenacibaculum vairaonense</name>
    <dbReference type="NCBI Taxonomy" id="3137860"/>
    <lineage>
        <taxon>Bacteria</taxon>
        <taxon>Pseudomonadati</taxon>
        <taxon>Bacteroidota</taxon>
        <taxon>Flavobacteriia</taxon>
        <taxon>Flavobacteriales</taxon>
        <taxon>Flavobacteriaceae</taxon>
        <taxon>Tenacibaculum</taxon>
    </lineage>
</organism>
<evidence type="ECO:0000313" key="4">
    <source>
        <dbReference type="Proteomes" id="UP001497602"/>
    </source>
</evidence>
<feature type="transmembrane region" description="Helical" evidence="1">
    <location>
        <begin position="7"/>
        <end position="29"/>
    </location>
</feature>
<proteinExistence type="predicted"/>
<dbReference type="EMBL" id="CAXJRC010000033">
    <property type="protein sequence ID" value="CAL2107395.1"/>
    <property type="molecule type" value="Genomic_DNA"/>
</dbReference>
<dbReference type="Gene3D" id="3.40.50.1820">
    <property type="entry name" value="alpha/beta hydrolase"/>
    <property type="match status" value="1"/>
</dbReference>
<feature type="domain" description="AB hydrolase-1" evidence="2">
    <location>
        <begin position="73"/>
        <end position="198"/>
    </location>
</feature>
<keyword evidence="1" id="KW-1133">Transmembrane helix</keyword>
<comment type="caution">
    <text evidence="3">The sequence shown here is derived from an EMBL/GenBank/DDBJ whole genome shotgun (WGS) entry which is preliminary data.</text>
</comment>
<keyword evidence="1" id="KW-0812">Transmembrane</keyword>
<dbReference type="PANTHER" id="PTHR42886:SF29">
    <property type="entry name" value="PUMMELIG, ISOFORM A"/>
    <property type="match status" value="1"/>
</dbReference>
<dbReference type="Pfam" id="PF00561">
    <property type="entry name" value="Abhydrolase_1"/>
    <property type="match status" value="1"/>
</dbReference>
<keyword evidence="1" id="KW-0472">Membrane</keyword>
<dbReference type="Proteomes" id="UP001497602">
    <property type="component" value="Unassembled WGS sequence"/>
</dbReference>
<dbReference type="InterPro" id="IPR029058">
    <property type="entry name" value="AB_hydrolase_fold"/>
</dbReference>
<name>A0ABP1FAH9_9FLAO</name>
<dbReference type="InterPro" id="IPR000073">
    <property type="entry name" value="AB_hydrolase_1"/>
</dbReference>
<reference evidence="3 4" key="1">
    <citation type="submission" date="2024-05" db="EMBL/GenBank/DDBJ databases">
        <authorList>
            <person name="Duchaud E."/>
        </authorList>
    </citation>
    <scope>NUCLEOTIDE SEQUENCE [LARGE SCALE GENOMIC DNA]</scope>
    <source>
        <strain evidence="3">Ena-SAMPLE-TAB-13-05-2024-13:56:06:370-140305</strain>
    </source>
</reference>
<protein>
    <submittedName>
        <fullName evidence="3">Pimeloyl-ACP methyl ester carboxylesterase</fullName>
    </submittedName>
</protein>
<keyword evidence="4" id="KW-1185">Reference proteome</keyword>
<evidence type="ECO:0000256" key="1">
    <source>
        <dbReference type="SAM" id="Phobius"/>
    </source>
</evidence>